<reference evidence="1" key="1">
    <citation type="submission" date="2009-10" db="EMBL/GenBank/DDBJ databases">
        <title>Diversity of trophic interactions inside an arsenic-rich microbial ecosystem.</title>
        <authorList>
            <person name="Bertin P.N."/>
            <person name="Heinrich-Salmeron A."/>
            <person name="Pelletier E."/>
            <person name="Goulhen-Chollet F."/>
            <person name="Arsene-Ploetze F."/>
            <person name="Gallien S."/>
            <person name="Calteau A."/>
            <person name="Vallenet D."/>
            <person name="Casiot C."/>
            <person name="Chane-Woon-Ming B."/>
            <person name="Giloteaux L."/>
            <person name="Barakat M."/>
            <person name="Bonnefoy V."/>
            <person name="Bruneel O."/>
            <person name="Chandler M."/>
            <person name="Cleiss J."/>
            <person name="Duran R."/>
            <person name="Elbaz-Poulichet F."/>
            <person name="Fonknechten N."/>
            <person name="Lauga B."/>
            <person name="Mornico D."/>
            <person name="Ortet P."/>
            <person name="Schaeffer C."/>
            <person name="Siguier P."/>
            <person name="Alexander Thil Smith A."/>
            <person name="Van Dorsselaer A."/>
            <person name="Weissenbach J."/>
            <person name="Medigue C."/>
            <person name="Le Paslier D."/>
        </authorList>
    </citation>
    <scope>NUCLEOTIDE SEQUENCE</scope>
</reference>
<proteinExistence type="predicted"/>
<evidence type="ECO:0000313" key="1">
    <source>
        <dbReference type="EMBL" id="CBI00334.1"/>
    </source>
</evidence>
<comment type="caution">
    <text evidence="1">The sequence shown here is derived from an EMBL/GenBank/DDBJ whole genome shotgun (WGS) entry which is preliminary data.</text>
</comment>
<protein>
    <submittedName>
        <fullName evidence="1">Uncharacterized protein</fullName>
    </submittedName>
</protein>
<accession>E6PZH5</accession>
<dbReference type="AlphaFoldDB" id="E6PZH5"/>
<gene>
    <name evidence="1" type="ORF">CARN3_1350</name>
</gene>
<sequence length="94" mass="11098">MVAAEAREEKLPIAEQDDELEDLILRLYEDFAEEMELGSPFNPLEYLGQQLAQPVTKVTKVVVIESLERSDHWERELLIIPPGQMQIRRNHWRR</sequence>
<organism evidence="1">
    <name type="scientific">mine drainage metagenome</name>
    <dbReference type="NCBI Taxonomy" id="410659"/>
    <lineage>
        <taxon>unclassified sequences</taxon>
        <taxon>metagenomes</taxon>
        <taxon>ecological metagenomes</taxon>
    </lineage>
</organism>
<name>E6PZH5_9ZZZZ</name>
<dbReference type="EMBL" id="CABN01000124">
    <property type="protein sequence ID" value="CBI00334.1"/>
    <property type="molecule type" value="Genomic_DNA"/>
</dbReference>